<dbReference type="eggNOG" id="COG1680">
    <property type="taxonomic scope" value="Bacteria"/>
</dbReference>
<proteinExistence type="predicted"/>
<dbReference type="InterPro" id="IPR007312">
    <property type="entry name" value="Phosphoesterase"/>
</dbReference>
<dbReference type="RefSeq" id="WP_081857117.1">
    <property type="nucleotide sequence ID" value="NZ_JMIR01000013.1"/>
</dbReference>
<accession>A0A074MBE9</accession>
<name>A0A074MBE9_9BACL</name>
<dbReference type="InterPro" id="IPR001119">
    <property type="entry name" value="SLH_dom"/>
</dbReference>
<dbReference type="Pfam" id="PF04185">
    <property type="entry name" value="Phosphoesterase"/>
    <property type="match status" value="1"/>
</dbReference>
<dbReference type="SUPFAM" id="SSF53649">
    <property type="entry name" value="Alkaline phosphatase-like"/>
    <property type="match status" value="1"/>
</dbReference>
<keyword evidence="2" id="KW-0732">Signal</keyword>
<feature type="domain" description="SLH" evidence="3">
    <location>
        <begin position="32"/>
        <end position="95"/>
    </location>
</feature>
<protein>
    <recommendedName>
        <fullName evidence="3">SLH domain-containing protein</fullName>
    </recommendedName>
</protein>
<evidence type="ECO:0000256" key="1">
    <source>
        <dbReference type="ARBA" id="ARBA00022801"/>
    </source>
</evidence>
<dbReference type="eggNOG" id="COG3511">
    <property type="taxonomic scope" value="Bacteria"/>
</dbReference>
<dbReference type="PANTHER" id="PTHR31956">
    <property type="entry name" value="NON-SPECIFIC PHOSPHOLIPASE C4-RELATED"/>
    <property type="match status" value="1"/>
</dbReference>
<dbReference type="EMBL" id="JMIR01000013">
    <property type="protein sequence ID" value="KEO83257.1"/>
    <property type="molecule type" value="Genomic_DNA"/>
</dbReference>
<sequence length="466" mass="50848">MKKSRWLTLAALSGTLLSVMWGSTAAHPANAQNSTFRDVSPSDPNAPYIAELQAQGILTGYGDGRLGPEDPITREQFATLFVRALGLPTGTGSMPFADSTGGWSAPYIQTAFEYRIVNGTSANRYSPTQTIKREEAAQMVWNYMSRLGIAEPANAQPGPIANADSWAQSGVRNVAALGLSAQGITDPNRYNPQADMHRGDAAALIDLALKKINQRQAALRPDHIVIVVEENRRNTQIIGNADAPYINSLANSGAYFSRSYGVQHPSQPNYLALFSGSNQGVNDDSVPHTFTGPNLANSLFNQRLTFAGYSEDLPSVGFTGNWYGKYGRKHNPWADFTNVPSSANQPLTAFPTDYSRLPTVSFVIPNMDNDMHDGTIAQGDAWLKQHLDSYVQWANAHNSLLILTWDEDDFSPTNQIPTVFVGANVKPGTYSETINHLNVLRTIEDLYNLPHAGNTGSALPIYDVWK</sequence>
<dbReference type="OrthoDB" id="980947at2"/>
<reference evidence="4 5" key="1">
    <citation type="journal article" date="2013" name="Int. J. Syst. Evol. Microbiol.">
        <title>Tumebacillus flagellatus sp. nov., an alpha-amylase/pullulanase-producing bacterium isolated from cassava wastewater.</title>
        <authorList>
            <person name="Wang Q."/>
            <person name="Xie N."/>
            <person name="Qin Y."/>
            <person name="Shen N."/>
            <person name="Zhu J."/>
            <person name="Mi H."/>
            <person name="Huang R."/>
        </authorList>
    </citation>
    <scope>NUCLEOTIDE SEQUENCE [LARGE SCALE GENOMIC DNA]</scope>
    <source>
        <strain evidence="4 5">GST4</strain>
    </source>
</reference>
<dbReference type="PANTHER" id="PTHR31956:SF1">
    <property type="entry name" value="NON-SPECIFIC PHOSPHOLIPASE C1"/>
    <property type="match status" value="1"/>
</dbReference>
<evidence type="ECO:0000259" key="3">
    <source>
        <dbReference type="PROSITE" id="PS51272"/>
    </source>
</evidence>
<feature type="domain" description="SLH" evidence="3">
    <location>
        <begin position="96"/>
        <end position="154"/>
    </location>
</feature>
<dbReference type="GO" id="GO:0042578">
    <property type="term" value="F:phosphoric ester hydrolase activity"/>
    <property type="evidence" value="ECO:0007669"/>
    <property type="project" value="UniProtKB-ARBA"/>
</dbReference>
<dbReference type="Pfam" id="PF00395">
    <property type="entry name" value="SLH"/>
    <property type="match status" value="2"/>
</dbReference>
<dbReference type="AlphaFoldDB" id="A0A074MBE9"/>
<feature type="signal peptide" evidence="2">
    <location>
        <begin position="1"/>
        <end position="31"/>
    </location>
</feature>
<keyword evidence="1" id="KW-0378">Hydrolase</keyword>
<dbReference type="InterPro" id="IPR017850">
    <property type="entry name" value="Alkaline_phosphatase_core_sf"/>
</dbReference>
<dbReference type="Gene3D" id="3.40.720.10">
    <property type="entry name" value="Alkaline Phosphatase, subunit A"/>
    <property type="match status" value="1"/>
</dbReference>
<evidence type="ECO:0000256" key="2">
    <source>
        <dbReference type="SAM" id="SignalP"/>
    </source>
</evidence>
<gene>
    <name evidence="4" type="ORF">EL26_11240</name>
</gene>
<organism evidence="4 5">
    <name type="scientific">Tumebacillus flagellatus</name>
    <dbReference type="NCBI Taxonomy" id="1157490"/>
    <lineage>
        <taxon>Bacteria</taxon>
        <taxon>Bacillati</taxon>
        <taxon>Bacillota</taxon>
        <taxon>Bacilli</taxon>
        <taxon>Bacillales</taxon>
        <taxon>Alicyclobacillaceae</taxon>
        <taxon>Tumebacillus</taxon>
    </lineage>
</organism>
<feature type="domain" description="SLH" evidence="3">
    <location>
        <begin position="155"/>
        <end position="219"/>
    </location>
</feature>
<comment type="caution">
    <text evidence="4">The sequence shown here is derived from an EMBL/GenBank/DDBJ whole genome shotgun (WGS) entry which is preliminary data.</text>
</comment>
<dbReference type="PROSITE" id="PS51272">
    <property type="entry name" value="SLH"/>
    <property type="match status" value="3"/>
</dbReference>
<evidence type="ECO:0000313" key="5">
    <source>
        <dbReference type="Proteomes" id="UP000027931"/>
    </source>
</evidence>
<dbReference type="STRING" id="1157490.EL26_11240"/>
<evidence type="ECO:0000313" key="4">
    <source>
        <dbReference type="EMBL" id="KEO83257.1"/>
    </source>
</evidence>
<feature type="chain" id="PRO_5038835328" description="SLH domain-containing protein" evidence="2">
    <location>
        <begin position="32"/>
        <end position="466"/>
    </location>
</feature>
<keyword evidence="5" id="KW-1185">Reference proteome</keyword>
<dbReference type="Proteomes" id="UP000027931">
    <property type="component" value="Unassembled WGS sequence"/>
</dbReference>